<dbReference type="GO" id="GO:0005886">
    <property type="term" value="C:plasma membrane"/>
    <property type="evidence" value="ECO:0007669"/>
    <property type="project" value="UniProtKB-SubCell"/>
</dbReference>
<dbReference type="EMBL" id="CP043641">
    <property type="protein sequence ID" value="QNE34597.1"/>
    <property type="molecule type" value="Genomic_DNA"/>
</dbReference>
<gene>
    <name evidence="8" type="ORF">F1C12_05310</name>
</gene>
<keyword evidence="2" id="KW-1003">Cell membrane</keyword>
<dbReference type="Pfam" id="PF13396">
    <property type="entry name" value="PLDc_N"/>
    <property type="match status" value="1"/>
</dbReference>
<evidence type="ECO:0000313" key="9">
    <source>
        <dbReference type="Proteomes" id="UP000515511"/>
    </source>
</evidence>
<sequence>MELVFVLAGFAALIVIGVFVAVAIVQILKQPFLHPLVRLAWVVAAIAFPVLGPVAWFALGDRRPLMTCLPPR</sequence>
<evidence type="ECO:0000256" key="3">
    <source>
        <dbReference type="ARBA" id="ARBA00022692"/>
    </source>
</evidence>
<protein>
    <recommendedName>
        <fullName evidence="7">Cardiolipin synthase N-terminal domain-containing protein</fullName>
    </recommendedName>
</protein>
<accession>A0A7G6Y7Y2</accession>
<keyword evidence="3 6" id="KW-0812">Transmembrane</keyword>
<evidence type="ECO:0000256" key="1">
    <source>
        <dbReference type="ARBA" id="ARBA00004651"/>
    </source>
</evidence>
<evidence type="ECO:0000259" key="7">
    <source>
        <dbReference type="Pfam" id="PF13396"/>
    </source>
</evidence>
<comment type="subcellular location">
    <subcellularLocation>
        <location evidence="1">Cell membrane</location>
        <topology evidence="1">Multi-pass membrane protein</topology>
    </subcellularLocation>
</comment>
<reference evidence="9" key="1">
    <citation type="submission" date="2019-09" db="EMBL/GenBank/DDBJ databases">
        <title>Antimicrobial potential of Antarctic Bacteria.</title>
        <authorList>
            <person name="Benaud N."/>
            <person name="Edwards R.J."/>
            <person name="Ferrari B.C."/>
        </authorList>
    </citation>
    <scope>NUCLEOTIDE SEQUENCE [LARGE SCALE GENOMIC DNA]</scope>
    <source>
        <strain evidence="9">INR9</strain>
    </source>
</reference>
<evidence type="ECO:0000313" key="8">
    <source>
        <dbReference type="EMBL" id="QNE34597.1"/>
    </source>
</evidence>
<evidence type="ECO:0000256" key="5">
    <source>
        <dbReference type="ARBA" id="ARBA00023136"/>
    </source>
</evidence>
<dbReference type="InterPro" id="IPR027379">
    <property type="entry name" value="CLS_N"/>
</dbReference>
<feature type="domain" description="Cardiolipin synthase N-terminal" evidence="7">
    <location>
        <begin position="19"/>
        <end position="60"/>
    </location>
</feature>
<organism evidence="8 9">
    <name type="scientific">Leifsonia shinshuensis</name>
    <dbReference type="NCBI Taxonomy" id="150026"/>
    <lineage>
        <taxon>Bacteria</taxon>
        <taxon>Bacillati</taxon>
        <taxon>Actinomycetota</taxon>
        <taxon>Actinomycetes</taxon>
        <taxon>Micrococcales</taxon>
        <taxon>Microbacteriaceae</taxon>
        <taxon>Leifsonia</taxon>
    </lineage>
</organism>
<evidence type="ECO:0000256" key="2">
    <source>
        <dbReference type="ARBA" id="ARBA00022475"/>
    </source>
</evidence>
<feature type="transmembrane region" description="Helical" evidence="6">
    <location>
        <begin position="39"/>
        <end position="59"/>
    </location>
</feature>
<feature type="transmembrane region" description="Helical" evidence="6">
    <location>
        <begin position="6"/>
        <end position="27"/>
    </location>
</feature>
<proteinExistence type="predicted"/>
<dbReference type="Proteomes" id="UP000515511">
    <property type="component" value="Chromosome"/>
</dbReference>
<dbReference type="AlphaFoldDB" id="A0A7G6Y7Y2"/>
<keyword evidence="5 6" id="KW-0472">Membrane</keyword>
<dbReference type="KEGG" id="lse:F1C12_05310"/>
<dbReference type="RefSeq" id="WP_185277772.1">
    <property type="nucleotide sequence ID" value="NZ_CP043641.1"/>
</dbReference>
<name>A0A7G6Y7Y2_9MICO</name>
<evidence type="ECO:0000256" key="4">
    <source>
        <dbReference type="ARBA" id="ARBA00022989"/>
    </source>
</evidence>
<keyword evidence="4 6" id="KW-1133">Transmembrane helix</keyword>
<evidence type="ECO:0000256" key="6">
    <source>
        <dbReference type="SAM" id="Phobius"/>
    </source>
</evidence>